<evidence type="ECO:0000313" key="2">
    <source>
        <dbReference type="EMBL" id="VAW13384.1"/>
    </source>
</evidence>
<accession>A0A3B0TXV7</accession>
<dbReference type="InterPro" id="IPR006059">
    <property type="entry name" value="SBP"/>
</dbReference>
<reference evidence="2" key="1">
    <citation type="submission" date="2018-06" db="EMBL/GenBank/DDBJ databases">
        <authorList>
            <person name="Zhirakovskaya E."/>
        </authorList>
    </citation>
    <scope>NUCLEOTIDE SEQUENCE</scope>
</reference>
<keyword evidence="1" id="KW-0732">Signal</keyword>
<dbReference type="PANTHER" id="PTHR30006:SF2">
    <property type="entry name" value="ABC TRANSPORTER SUBSTRATE-BINDING PROTEIN"/>
    <property type="match status" value="1"/>
</dbReference>
<organism evidence="2">
    <name type="scientific">hydrothermal vent metagenome</name>
    <dbReference type="NCBI Taxonomy" id="652676"/>
    <lineage>
        <taxon>unclassified sequences</taxon>
        <taxon>metagenomes</taxon>
        <taxon>ecological metagenomes</taxon>
    </lineage>
</organism>
<proteinExistence type="predicted"/>
<gene>
    <name evidence="2" type="ORF">MNBD_ALPHA09-2108</name>
</gene>
<dbReference type="EMBL" id="UOEM01000061">
    <property type="protein sequence ID" value="VAW13384.1"/>
    <property type="molecule type" value="Genomic_DNA"/>
</dbReference>
<name>A0A3B0TXV7_9ZZZZ</name>
<dbReference type="SUPFAM" id="SSF53850">
    <property type="entry name" value="Periplasmic binding protein-like II"/>
    <property type="match status" value="1"/>
</dbReference>
<evidence type="ECO:0000256" key="1">
    <source>
        <dbReference type="ARBA" id="ARBA00022729"/>
    </source>
</evidence>
<protein>
    <submittedName>
        <fullName evidence="2">ABC transporter, periplasmic spermidine putrescine-binding protein PotD (TC 3.A.1.11.1)</fullName>
    </submittedName>
</protein>
<dbReference type="Gene3D" id="3.40.190.10">
    <property type="entry name" value="Periplasmic binding protein-like II"/>
    <property type="match status" value="2"/>
</dbReference>
<dbReference type="PANTHER" id="PTHR30006">
    <property type="entry name" value="THIAMINE-BINDING PERIPLASMIC PROTEIN-RELATED"/>
    <property type="match status" value="1"/>
</dbReference>
<sequence>MKRLLPLAAAGFLAMAMTTAAQAEDPLVVSTYGFNKQKFRDILFDPFEKQCGCKIIVEGGNNAARLTKLEAQAGKGKYDLAVFADFAAIEAKTKGLTQAIDISKLGNYAKIFDFAKDPIGDNFGIGYTFYSSSIVYRGDKIDNISSWNDLFGDKLKGRVAIPNVSTTQGPLTLFMIDKAQGGSGESFSKALDKISASKDDIVTFYNRSSELITLFAQDEIWAAPVGRFAWGRLIKANPSLKWSIPSEGQTGGMNVIVIPKDTKHVDQVHKLIDFWLSTPVQTALAEELVDSPANSEAKVSDAKAALLTYGQDQVSAINFLKADIIIRNRDAWVKTWNEKIAR</sequence>
<dbReference type="Pfam" id="PF13416">
    <property type="entry name" value="SBP_bac_8"/>
    <property type="match status" value="1"/>
</dbReference>
<dbReference type="CDD" id="cd13589">
    <property type="entry name" value="PBP2_polyamine_RpCGA009"/>
    <property type="match status" value="1"/>
</dbReference>
<dbReference type="AlphaFoldDB" id="A0A3B0TXV7"/>